<proteinExistence type="predicted"/>
<sequence>MEKILVSACLLGSKVRYNGSDLTAEGDDFAWLLRTQHIVSFCPEVSAGLPTPRAPAEILYGVGEDVMSGKARVMADDGADVTQAFMAGAQLALDKCRQADIRFAVLTESSPSCGRNTIYDGNFNGRKITGKGVTAALLEAHGIKVYSQHQVGMLRAEFLS</sequence>
<accession>A0ABY5GJZ5</accession>
<dbReference type="PANTHER" id="PTHR30087:SF1">
    <property type="entry name" value="HYPOTHETICAL CYTOSOLIC PROTEIN"/>
    <property type="match status" value="1"/>
</dbReference>
<dbReference type="Pfam" id="PF04463">
    <property type="entry name" value="2-thiour_desulf"/>
    <property type="match status" value="1"/>
</dbReference>
<reference evidence="1" key="1">
    <citation type="submission" date="2022-07" db="EMBL/GenBank/DDBJ databases">
        <title>Genome sequencing of Photobacterium atrarenae GJH2-4.</title>
        <authorList>
            <person name="Park S.-J."/>
        </authorList>
    </citation>
    <scope>NUCLEOTIDE SEQUENCE</scope>
    <source>
        <strain evidence="1">GJH2-4</strain>
    </source>
</reference>
<keyword evidence="2" id="KW-1185">Reference proteome</keyword>
<gene>
    <name evidence="1" type="ORF">NNL38_21795</name>
</gene>
<name>A0ABY5GJZ5_9GAMM</name>
<dbReference type="InterPro" id="IPR007553">
    <property type="entry name" value="2-thiour_desulf"/>
</dbReference>
<evidence type="ECO:0000313" key="1">
    <source>
        <dbReference type="EMBL" id="UTV29647.1"/>
    </source>
</evidence>
<organism evidence="1 2">
    <name type="scientific">Photobacterium atrarenae</name>
    <dbReference type="NCBI Taxonomy" id="865757"/>
    <lineage>
        <taxon>Bacteria</taxon>
        <taxon>Pseudomonadati</taxon>
        <taxon>Pseudomonadota</taxon>
        <taxon>Gammaproteobacteria</taxon>
        <taxon>Vibrionales</taxon>
        <taxon>Vibrionaceae</taxon>
        <taxon>Photobacterium</taxon>
    </lineage>
</organism>
<evidence type="ECO:0000313" key="2">
    <source>
        <dbReference type="Proteomes" id="UP001057998"/>
    </source>
</evidence>
<dbReference type="EMBL" id="CP101509">
    <property type="protein sequence ID" value="UTV29647.1"/>
    <property type="molecule type" value="Genomic_DNA"/>
</dbReference>
<dbReference type="PANTHER" id="PTHR30087">
    <property type="entry name" value="INNER MEMBRANE PROTEIN"/>
    <property type="match status" value="1"/>
</dbReference>
<dbReference type="Proteomes" id="UP001057998">
    <property type="component" value="Chromosome 2"/>
</dbReference>
<dbReference type="RefSeq" id="WP_255390965.1">
    <property type="nucleotide sequence ID" value="NZ_CP101509.1"/>
</dbReference>
<protein>
    <submittedName>
        <fullName evidence="1">DUF523 domain-containing protein</fullName>
    </submittedName>
</protein>